<accession>A0A9X9PYQ3</accession>
<name>A0A9X9PYQ3_GULGU</name>
<dbReference type="PANTHER" id="PTHR48002">
    <property type="entry name" value="OLFACTORY RECEPTOR"/>
    <property type="match status" value="1"/>
</dbReference>
<keyword evidence="4" id="KW-1133">Transmembrane helix</keyword>
<dbReference type="GO" id="GO:0004930">
    <property type="term" value="F:G protein-coupled receptor activity"/>
    <property type="evidence" value="ECO:0007669"/>
    <property type="project" value="UniProtKB-KW"/>
</dbReference>
<proteinExistence type="predicted"/>
<dbReference type="InterPro" id="IPR050427">
    <property type="entry name" value="Olfactory_Receptors"/>
</dbReference>
<evidence type="ECO:0000256" key="1">
    <source>
        <dbReference type="ARBA" id="ARBA00003929"/>
    </source>
</evidence>
<protein>
    <recommendedName>
        <fullName evidence="9">G-protein coupled receptors family 1 profile domain-containing protein</fullName>
    </recommendedName>
</protein>
<dbReference type="Proteomes" id="UP000269945">
    <property type="component" value="Unassembled WGS sequence"/>
</dbReference>
<comment type="function">
    <text evidence="1">Putative odorant or sperm cell receptor.</text>
</comment>
<dbReference type="InterPro" id="IPR000725">
    <property type="entry name" value="Olfact_rcpt"/>
</dbReference>
<dbReference type="GO" id="GO:0004984">
    <property type="term" value="F:olfactory receptor activity"/>
    <property type="evidence" value="ECO:0007669"/>
    <property type="project" value="InterPro"/>
</dbReference>
<evidence type="ECO:0000256" key="8">
    <source>
        <dbReference type="ARBA" id="ARBA00023224"/>
    </source>
</evidence>
<dbReference type="InterPro" id="IPR017452">
    <property type="entry name" value="GPCR_Rhodpsn_7TM"/>
</dbReference>
<evidence type="ECO:0000256" key="7">
    <source>
        <dbReference type="ARBA" id="ARBA00023170"/>
    </source>
</evidence>
<evidence type="ECO:0000256" key="3">
    <source>
        <dbReference type="ARBA" id="ARBA00022692"/>
    </source>
</evidence>
<dbReference type="GO" id="GO:0005886">
    <property type="term" value="C:plasma membrane"/>
    <property type="evidence" value="ECO:0007669"/>
    <property type="project" value="UniProtKB-ARBA"/>
</dbReference>
<dbReference type="Gene3D" id="1.20.1070.10">
    <property type="entry name" value="Rhodopsin 7-helix transmembrane proteins"/>
    <property type="match status" value="1"/>
</dbReference>
<dbReference type="PRINTS" id="PR00245">
    <property type="entry name" value="OLFACTORYR"/>
</dbReference>
<dbReference type="InterPro" id="IPR000276">
    <property type="entry name" value="GPCR_Rhodpsn"/>
</dbReference>
<evidence type="ECO:0000313" key="11">
    <source>
        <dbReference type="Proteomes" id="UP000269945"/>
    </source>
</evidence>
<sequence>MMLLVAMAIDRYVTICKPLHYLTIMSPRVLVQLLLSSCIVGFVHSSSQMAFMLNLPFCGPTVVDSFFCDLPLVIKLACKFDNKLTGLITNLPATTAGLTVASCPWSAFSSCLSPMGSSYTQSGTVLPWFGQGLLHSVSTHHSCDSLLCPMCLYVCMALSLCVLYNFHTSLKSYYLYIKESRSKSSHEEVKDSTYKCETHFVDDVSEEIISCVDILRNEL</sequence>
<evidence type="ECO:0000256" key="2">
    <source>
        <dbReference type="ARBA" id="ARBA00004141"/>
    </source>
</evidence>
<keyword evidence="7" id="KW-0675">Receptor</keyword>
<comment type="caution">
    <text evidence="10">The sequence shown here is derived from an EMBL/GenBank/DDBJ whole genome shotgun (WGS) entry which is preliminary data.</text>
</comment>
<feature type="domain" description="G-protein coupled receptors family 1 profile" evidence="9">
    <location>
        <begin position="1"/>
        <end position="70"/>
    </location>
</feature>
<evidence type="ECO:0000313" key="10">
    <source>
        <dbReference type="EMBL" id="VCW77930.1"/>
    </source>
</evidence>
<dbReference type="PROSITE" id="PS50262">
    <property type="entry name" value="G_PROTEIN_RECEP_F1_2"/>
    <property type="match status" value="1"/>
</dbReference>
<evidence type="ECO:0000256" key="6">
    <source>
        <dbReference type="ARBA" id="ARBA00023136"/>
    </source>
</evidence>
<dbReference type="EMBL" id="CYRY02009624">
    <property type="protein sequence ID" value="VCW77930.1"/>
    <property type="molecule type" value="Genomic_DNA"/>
</dbReference>
<keyword evidence="3" id="KW-0812">Transmembrane</keyword>
<gene>
    <name evidence="10" type="ORF">BN2614_LOCUS1</name>
</gene>
<dbReference type="AlphaFoldDB" id="A0A9X9PYQ3"/>
<keyword evidence="6" id="KW-0472">Membrane</keyword>
<dbReference type="Pfam" id="PF00001">
    <property type="entry name" value="7tm_1"/>
    <property type="match status" value="1"/>
</dbReference>
<keyword evidence="11" id="KW-1185">Reference proteome</keyword>
<evidence type="ECO:0000259" key="9">
    <source>
        <dbReference type="PROSITE" id="PS50262"/>
    </source>
</evidence>
<reference evidence="10 11" key="1">
    <citation type="submission" date="2018-10" db="EMBL/GenBank/DDBJ databases">
        <authorList>
            <person name="Ekblom R."/>
            <person name="Jareborg N."/>
        </authorList>
    </citation>
    <scope>NUCLEOTIDE SEQUENCE [LARGE SCALE GENOMIC DNA]</scope>
    <source>
        <tissue evidence="10">Muscle</tissue>
    </source>
</reference>
<evidence type="ECO:0000256" key="5">
    <source>
        <dbReference type="ARBA" id="ARBA00023040"/>
    </source>
</evidence>
<dbReference type="SUPFAM" id="SSF81321">
    <property type="entry name" value="Family A G protein-coupled receptor-like"/>
    <property type="match status" value="1"/>
</dbReference>
<evidence type="ECO:0000256" key="4">
    <source>
        <dbReference type="ARBA" id="ARBA00022989"/>
    </source>
</evidence>
<organism evidence="10 11">
    <name type="scientific">Gulo gulo</name>
    <name type="common">Wolverine</name>
    <name type="synonym">Gluton</name>
    <dbReference type="NCBI Taxonomy" id="48420"/>
    <lineage>
        <taxon>Eukaryota</taxon>
        <taxon>Metazoa</taxon>
        <taxon>Chordata</taxon>
        <taxon>Craniata</taxon>
        <taxon>Vertebrata</taxon>
        <taxon>Euteleostomi</taxon>
        <taxon>Mammalia</taxon>
        <taxon>Eutheria</taxon>
        <taxon>Laurasiatheria</taxon>
        <taxon>Carnivora</taxon>
        <taxon>Caniformia</taxon>
        <taxon>Musteloidea</taxon>
        <taxon>Mustelidae</taxon>
        <taxon>Guloninae</taxon>
        <taxon>Gulo</taxon>
    </lineage>
</organism>
<keyword evidence="8" id="KW-0807">Transducer</keyword>
<comment type="subcellular location">
    <subcellularLocation>
        <location evidence="2">Membrane</location>
        <topology evidence="2">Multi-pass membrane protein</topology>
    </subcellularLocation>
</comment>
<keyword evidence="5" id="KW-0297">G-protein coupled receptor</keyword>